<organism evidence="1 2">
    <name type="scientific">Romanomermis culicivorax</name>
    <name type="common">Nematode worm</name>
    <dbReference type="NCBI Taxonomy" id="13658"/>
    <lineage>
        <taxon>Eukaryota</taxon>
        <taxon>Metazoa</taxon>
        <taxon>Ecdysozoa</taxon>
        <taxon>Nematoda</taxon>
        <taxon>Enoplea</taxon>
        <taxon>Dorylaimia</taxon>
        <taxon>Mermithida</taxon>
        <taxon>Mermithoidea</taxon>
        <taxon>Mermithidae</taxon>
        <taxon>Romanomermis</taxon>
    </lineage>
</organism>
<evidence type="ECO:0000313" key="1">
    <source>
        <dbReference type="Proteomes" id="UP000887565"/>
    </source>
</evidence>
<dbReference type="AlphaFoldDB" id="A0A915KU24"/>
<sequence>MQSIYYETECNTGGMLADKIDYVDICACTLSLTSEIPYYKECLLQFFALINEDDTLASGSDILDSFNLSSIKSERIKAEVQNNDWNTLFKTFKSGCSSEEKF</sequence>
<reference evidence="2" key="1">
    <citation type="submission" date="2022-11" db="UniProtKB">
        <authorList>
            <consortium name="WormBaseParasite"/>
        </authorList>
    </citation>
    <scope>IDENTIFICATION</scope>
</reference>
<evidence type="ECO:0000313" key="2">
    <source>
        <dbReference type="WBParaSite" id="nRc.2.0.1.t41093-RA"/>
    </source>
</evidence>
<keyword evidence="1" id="KW-1185">Reference proteome</keyword>
<protein>
    <submittedName>
        <fullName evidence="2">Uncharacterized protein</fullName>
    </submittedName>
</protein>
<proteinExistence type="predicted"/>
<dbReference type="WBParaSite" id="nRc.2.0.1.t41093-RA">
    <property type="protein sequence ID" value="nRc.2.0.1.t41093-RA"/>
    <property type="gene ID" value="nRc.2.0.1.g41093"/>
</dbReference>
<name>A0A915KU24_ROMCU</name>
<accession>A0A915KU24</accession>
<dbReference type="Proteomes" id="UP000887565">
    <property type="component" value="Unplaced"/>
</dbReference>